<keyword evidence="4" id="KW-1185">Reference proteome</keyword>
<evidence type="ECO:0000313" key="3">
    <source>
        <dbReference type="EMBL" id="GIE72251.1"/>
    </source>
</evidence>
<keyword evidence="1" id="KW-1133">Transmembrane helix</keyword>
<dbReference type="InterPro" id="IPR021994">
    <property type="entry name" value="DUF3592"/>
</dbReference>
<gene>
    <name evidence="3" type="ORF">Apa02nite_083590</name>
</gene>
<keyword evidence="1" id="KW-0472">Membrane</keyword>
<feature type="transmembrane region" description="Helical" evidence="1">
    <location>
        <begin position="113"/>
        <end position="131"/>
    </location>
</feature>
<evidence type="ECO:0000313" key="4">
    <source>
        <dbReference type="Proteomes" id="UP000624709"/>
    </source>
</evidence>
<evidence type="ECO:0000259" key="2">
    <source>
        <dbReference type="Pfam" id="PF12158"/>
    </source>
</evidence>
<name>A0ABQ4BPN6_9ACTN</name>
<keyword evidence="1" id="KW-0812">Transmembrane</keyword>
<sequence>MSGKRTTAGLLIAFSLGLAAAGVYLIGEHRRTQIIEHGIPAQGVITADHDTEIDHWYTVGYTVLGQARSADLRAPWLIDKMPVGRAVTVYVDPDHPERIVTADGYATPVWTSAPGWLAVLAIFAAFISIVGRWGRTRQTRSGGD</sequence>
<comment type="caution">
    <text evidence="3">The sequence shown here is derived from an EMBL/GenBank/DDBJ whole genome shotgun (WGS) entry which is preliminary data.</text>
</comment>
<evidence type="ECO:0000256" key="1">
    <source>
        <dbReference type="SAM" id="Phobius"/>
    </source>
</evidence>
<feature type="domain" description="DUF3592" evidence="2">
    <location>
        <begin position="50"/>
        <end position="103"/>
    </location>
</feature>
<dbReference type="Pfam" id="PF12158">
    <property type="entry name" value="DUF3592"/>
    <property type="match status" value="1"/>
</dbReference>
<dbReference type="Proteomes" id="UP000624709">
    <property type="component" value="Unassembled WGS sequence"/>
</dbReference>
<dbReference type="EMBL" id="BOMS01000140">
    <property type="protein sequence ID" value="GIE72251.1"/>
    <property type="molecule type" value="Genomic_DNA"/>
</dbReference>
<organism evidence="3 4">
    <name type="scientific">Actinoplanes palleronii</name>
    <dbReference type="NCBI Taxonomy" id="113570"/>
    <lineage>
        <taxon>Bacteria</taxon>
        <taxon>Bacillati</taxon>
        <taxon>Actinomycetota</taxon>
        <taxon>Actinomycetes</taxon>
        <taxon>Micromonosporales</taxon>
        <taxon>Micromonosporaceae</taxon>
        <taxon>Actinoplanes</taxon>
    </lineage>
</organism>
<proteinExistence type="predicted"/>
<accession>A0ABQ4BPN6</accession>
<protein>
    <recommendedName>
        <fullName evidence="2">DUF3592 domain-containing protein</fullName>
    </recommendedName>
</protein>
<reference evidence="3 4" key="1">
    <citation type="submission" date="2021-01" db="EMBL/GenBank/DDBJ databases">
        <title>Whole genome shotgun sequence of Actinoplanes palleronii NBRC 14916.</title>
        <authorList>
            <person name="Komaki H."/>
            <person name="Tamura T."/>
        </authorList>
    </citation>
    <scope>NUCLEOTIDE SEQUENCE [LARGE SCALE GENOMIC DNA]</scope>
    <source>
        <strain evidence="3 4">NBRC 14916</strain>
    </source>
</reference>